<gene>
    <name evidence="2" type="ORF">RJ639_001991</name>
</gene>
<dbReference type="PANTHER" id="PTHR31373:SF27">
    <property type="entry name" value="TROVE DOMAIN-CONTAINING PROTEIN"/>
    <property type="match status" value="1"/>
</dbReference>
<dbReference type="Proteomes" id="UP001188597">
    <property type="component" value="Unassembled WGS sequence"/>
</dbReference>
<accession>A0AA89BNP1</accession>
<dbReference type="InterPro" id="IPR011205">
    <property type="entry name" value="UCP015417_vWA"/>
</dbReference>
<evidence type="ECO:0000259" key="1">
    <source>
        <dbReference type="Pfam" id="PF25043"/>
    </source>
</evidence>
<feature type="domain" description="DUF7788" evidence="1">
    <location>
        <begin position="21"/>
        <end position="158"/>
    </location>
</feature>
<dbReference type="InterPro" id="IPR056690">
    <property type="entry name" value="DUF7788"/>
</dbReference>
<dbReference type="EMBL" id="JAVXUP010000006">
    <property type="protein sequence ID" value="KAK3043412.1"/>
    <property type="molecule type" value="Genomic_DNA"/>
</dbReference>
<dbReference type="PANTHER" id="PTHR31373">
    <property type="entry name" value="OS06G0652100 PROTEIN"/>
    <property type="match status" value="1"/>
</dbReference>
<proteinExistence type="predicted"/>
<dbReference type="Pfam" id="PF25043">
    <property type="entry name" value="DUF7788"/>
    <property type="match status" value="1"/>
</dbReference>
<name>A0AA89BNP1_9ASTE</name>
<feature type="non-terminal residue" evidence="2">
    <location>
        <position position="1"/>
    </location>
</feature>
<evidence type="ECO:0000313" key="3">
    <source>
        <dbReference type="Proteomes" id="UP001188597"/>
    </source>
</evidence>
<sequence>MEGSSGAVIVGELQWKRNVRSADPWKGHVITSNQSSQFHSIKGGDLQSKSEFITNMHSGDNPNFNSVLSDATVAVRLFVFSDIKFDQASANWETDCQAIKREFSERGYENVPEIMFWNPRHSSATHGTATQNGVALLSGYSKNLLTLFLEEDGVINPKDLAKQSKPE</sequence>
<comment type="caution">
    <text evidence="2">The sequence shown here is derived from an EMBL/GenBank/DDBJ whole genome shotgun (WGS) entry which is preliminary data.</text>
</comment>
<keyword evidence="3" id="KW-1185">Reference proteome</keyword>
<organism evidence="2 3">
    <name type="scientific">Escallonia herrerae</name>
    <dbReference type="NCBI Taxonomy" id="1293975"/>
    <lineage>
        <taxon>Eukaryota</taxon>
        <taxon>Viridiplantae</taxon>
        <taxon>Streptophyta</taxon>
        <taxon>Embryophyta</taxon>
        <taxon>Tracheophyta</taxon>
        <taxon>Spermatophyta</taxon>
        <taxon>Magnoliopsida</taxon>
        <taxon>eudicotyledons</taxon>
        <taxon>Gunneridae</taxon>
        <taxon>Pentapetalae</taxon>
        <taxon>asterids</taxon>
        <taxon>campanulids</taxon>
        <taxon>Escalloniales</taxon>
        <taxon>Escalloniaceae</taxon>
        <taxon>Escallonia</taxon>
    </lineage>
</organism>
<dbReference type="AlphaFoldDB" id="A0AA89BNP1"/>
<reference evidence="2" key="1">
    <citation type="submission" date="2022-12" db="EMBL/GenBank/DDBJ databases">
        <title>Draft genome assemblies for two species of Escallonia (Escalloniales).</title>
        <authorList>
            <person name="Chanderbali A."/>
            <person name="Dervinis C."/>
            <person name="Anghel I."/>
            <person name="Soltis D."/>
            <person name="Soltis P."/>
            <person name="Zapata F."/>
        </authorList>
    </citation>
    <scope>NUCLEOTIDE SEQUENCE</scope>
    <source>
        <strain evidence="2">UCBG64.0493</strain>
        <tissue evidence="2">Leaf</tissue>
    </source>
</reference>
<evidence type="ECO:0000313" key="2">
    <source>
        <dbReference type="EMBL" id="KAK3043412.1"/>
    </source>
</evidence>
<protein>
    <recommendedName>
        <fullName evidence="1">DUF7788 domain-containing protein</fullName>
    </recommendedName>
</protein>